<evidence type="ECO:0000313" key="2">
    <source>
        <dbReference type="EMBL" id="KGR74235.1"/>
    </source>
</evidence>
<sequence>MRNSLKILFLLTDIGFIVYWIVTVFGLIPKEYVYQDYQNELLVIWNWSFFPLDILISITGLISLYLSREKDSRWMPFALISLTLTFTSGLQAIVFWTIKQDFDLMWWIPNLYLLLYPLYFIPLLLKLHRGTPKEVSL</sequence>
<evidence type="ECO:0000256" key="1">
    <source>
        <dbReference type="SAM" id="Phobius"/>
    </source>
</evidence>
<dbReference type="Pfam" id="PF17314">
    <property type="entry name" value="DUF5360"/>
    <property type="match status" value="1"/>
</dbReference>
<feature type="transmembrane region" description="Helical" evidence="1">
    <location>
        <begin position="7"/>
        <end position="28"/>
    </location>
</feature>
<dbReference type="STRING" id="1384057.CD33_19835"/>
<proteinExistence type="predicted"/>
<gene>
    <name evidence="2" type="ORF">CD33_19835</name>
</gene>
<accession>A0A0A3HSP3</accession>
<dbReference type="eggNOG" id="ENOG5030S65">
    <property type="taxonomic scope" value="Bacteria"/>
</dbReference>
<feature type="transmembrane region" description="Helical" evidence="1">
    <location>
        <begin position="78"/>
        <end position="98"/>
    </location>
</feature>
<keyword evidence="1" id="KW-0472">Membrane</keyword>
<reference evidence="2 3" key="1">
    <citation type="submission" date="2014-02" db="EMBL/GenBank/DDBJ databases">
        <title>Draft genome sequence of Lysinibacillus sinduriensis JCM 15800.</title>
        <authorList>
            <person name="Zhang F."/>
            <person name="Wang G."/>
            <person name="Zhang L."/>
        </authorList>
    </citation>
    <scope>NUCLEOTIDE SEQUENCE [LARGE SCALE GENOMIC DNA]</scope>
    <source>
        <strain evidence="2 3">JCM 15800</strain>
    </source>
</reference>
<protein>
    <submittedName>
        <fullName evidence="2">Membrane protein</fullName>
    </submittedName>
</protein>
<dbReference type="InterPro" id="IPR020348">
    <property type="entry name" value="Uncharacterised_YvaD"/>
</dbReference>
<organism evidence="2 3">
    <name type="scientific">Ureibacillus sinduriensis BLB-1 = JCM 15800</name>
    <dbReference type="NCBI Taxonomy" id="1384057"/>
    <lineage>
        <taxon>Bacteria</taxon>
        <taxon>Bacillati</taxon>
        <taxon>Bacillota</taxon>
        <taxon>Bacilli</taxon>
        <taxon>Bacillales</taxon>
        <taxon>Caryophanaceae</taxon>
        <taxon>Ureibacillus</taxon>
    </lineage>
</organism>
<name>A0A0A3HSP3_9BACL</name>
<dbReference type="OrthoDB" id="2469007at2"/>
<dbReference type="Proteomes" id="UP000030408">
    <property type="component" value="Unassembled WGS sequence"/>
</dbReference>
<comment type="caution">
    <text evidence="2">The sequence shown here is derived from an EMBL/GenBank/DDBJ whole genome shotgun (WGS) entry which is preliminary data.</text>
</comment>
<keyword evidence="1" id="KW-0812">Transmembrane</keyword>
<dbReference type="EMBL" id="JPVO01000055">
    <property type="protein sequence ID" value="KGR74235.1"/>
    <property type="molecule type" value="Genomic_DNA"/>
</dbReference>
<dbReference type="AlphaFoldDB" id="A0A0A3HSP3"/>
<evidence type="ECO:0000313" key="3">
    <source>
        <dbReference type="Proteomes" id="UP000030408"/>
    </source>
</evidence>
<keyword evidence="3" id="KW-1185">Reference proteome</keyword>
<keyword evidence="1" id="KW-1133">Transmembrane helix</keyword>
<feature type="transmembrane region" description="Helical" evidence="1">
    <location>
        <begin position="48"/>
        <end position="66"/>
    </location>
</feature>
<dbReference type="RefSeq" id="WP_036203887.1">
    <property type="nucleotide sequence ID" value="NZ_AVCY01000001.1"/>
</dbReference>
<feature type="transmembrane region" description="Helical" evidence="1">
    <location>
        <begin position="104"/>
        <end position="125"/>
    </location>
</feature>